<evidence type="ECO:0000259" key="2">
    <source>
        <dbReference type="Pfam" id="PF07727"/>
    </source>
</evidence>
<feature type="coiled-coil region" evidence="1">
    <location>
        <begin position="328"/>
        <end position="404"/>
    </location>
</feature>
<sequence>MEDGSTTTTLTAKLHILNPREYDLWLMRIEQYSLTTDYSMWEVIKNDNKVLKRTVRIVEQIYEPTSAEEKLDRKHEMKARGTLLMALPNKDQLKFHSYQDSKLLMEAIEKRYGENKESKKVQRTLLKQQYKNIAASSSENLDQTFDSTNNTSSTNEANNTAFGVRIAHSQGNIVNSTSVYNLSDVVICSFLISQPNSPQLAREDLEQINPDNLKEMDLNWEIAMLTIRARRIKKTKEESMVEKLCQWKILLKNALIAQDGIGGYDWSYQAEEVHPTNYALMALTSSGSSSSSDSEVDSCSRTCIKAYATLKEQYDSLSSNYKKNQFNLVSYKEGLQSVEERLAHYKKNEVVFEEKINILNLEVKLRDNALVENTKKLEKAEKERDELKLTLEKFQNSSKSLNNLVENQSISDKGYHVVPPPYIWNYIPPKPDLMFRDGQVNSESINVVSNVTSSDVKTAESKHVSVDVKNKEFKPKVEVKTVRPIIEKIKFVKTAREKVDKVATPKQKTLSYREPKKLEQYNVPKTRKVVRPVWNNTRRVNHKNFANKITHPHPKRRFVPQEILTKLGKLKTDGSPVNTVRPVNTADSKPIVNYSRLISNAFKRGHSQVIRPYNKYSAYKKIIFNKMVNTVKETNAIFLIMNIMMVDLFPLEMLKAEFLAKGFSRKIDEKADEGFFVGQDDQVTRSEFKGLLQHERQTEHINSTNSFNTVVSPVNTDGVSFANTASPSHINAAGTPASTNAFEEHPFERFSPFKNAFSLLHVPILTPINDTGIFDRWAIGTKWVFRNKKDKRGIVVNNKSRLVAQGHTQEEGIEYDEVFAPVARIEAIRLFLAYASFKDFVIYQMDVKSAFLYGKIEEEVYVCQPHGFEDPNFPNKVYKVEKDLYGLHQAPRACQEIYVADILKKFDFTIVKTASTPMKSNKALVKDAEAEDVLSYSIDFTSSCCEENLRYLKGQPKLGLWYPRDSPFDLEAYSDSDYARASLDRKSTTGGYQFLKQSMLLLLVVMDRRSFNLEQIDLDDLKEMDLHWEMAMLTIRARRGEVEGKWQMNSSHGHEILVLVYKRRFVFWKERSLRLYDCFAGKVLVDNGVKGYKGDYG</sequence>
<evidence type="ECO:0000256" key="1">
    <source>
        <dbReference type="SAM" id="Coils"/>
    </source>
</evidence>
<reference evidence="3" key="1">
    <citation type="journal article" date="2019" name="Sci. Rep.">
        <title>Draft genome of Tanacetum cinerariifolium, the natural source of mosquito coil.</title>
        <authorList>
            <person name="Yamashiro T."/>
            <person name="Shiraishi A."/>
            <person name="Satake H."/>
            <person name="Nakayama K."/>
        </authorList>
    </citation>
    <scope>NUCLEOTIDE SEQUENCE</scope>
</reference>
<dbReference type="EMBL" id="BKCJ010008570">
    <property type="protein sequence ID" value="GEU82887.1"/>
    <property type="molecule type" value="Genomic_DNA"/>
</dbReference>
<dbReference type="InterPro" id="IPR013103">
    <property type="entry name" value="RVT_2"/>
</dbReference>
<name>A0A6L2NBM5_TANCI</name>
<proteinExistence type="predicted"/>
<gene>
    <name evidence="3" type="ORF">Tci_054865</name>
</gene>
<dbReference type="PANTHER" id="PTHR11439:SF509">
    <property type="entry name" value="RNA-DIRECTED DNA POLYMERASE"/>
    <property type="match status" value="1"/>
</dbReference>
<accession>A0A6L2NBM5</accession>
<evidence type="ECO:0000313" key="3">
    <source>
        <dbReference type="EMBL" id="GEU82887.1"/>
    </source>
</evidence>
<comment type="caution">
    <text evidence="3">The sequence shown here is derived from an EMBL/GenBank/DDBJ whole genome shotgun (WGS) entry which is preliminary data.</text>
</comment>
<feature type="domain" description="Reverse transcriptase Ty1/copia-type" evidence="2">
    <location>
        <begin position="775"/>
        <end position="912"/>
    </location>
</feature>
<organism evidence="3">
    <name type="scientific">Tanacetum cinerariifolium</name>
    <name type="common">Dalmatian daisy</name>
    <name type="synonym">Chrysanthemum cinerariifolium</name>
    <dbReference type="NCBI Taxonomy" id="118510"/>
    <lineage>
        <taxon>Eukaryota</taxon>
        <taxon>Viridiplantae</taxon>
        <taxon>Streptophyta</taxon>
        <taxon>Embryophyta</taxon>
        <taxon>Tracheophyta</taxon>
        <taxon>Spermatophyta</taxon>
        <taxon>Magnoliopsida</taxon>
        <taxon>eudicotyledons</taxon>
        <taxon>Gunneridae</taxon>
        <taxon>Pentapetalae</taxon>
        <taxon>asterids</taxon>
        <taxon>campanulids</taxon>
        <taxon>Asterales</taxon>
        <taxon>Asteraceae</taxon>
        <taxon>Asteroideae</taxon>
        <taxon>Anthemideae</taxon>
        <taxon>Anthemidinae</taxon>
        <taxon>Tanacetum</taxon>
    </lineage>
</organism>
<dbReference type="PANTHER" id="PTHR11439">
    <property type="entry name" value="GAG-POL-RELATED RETROTRANSPOSON"/>
    <property type="match status" value="1"/>
</dbReference>
<keyword evidence="1" id="KW-0175">Coiled coil</keyword>
<dbReference type="Pfam" id="PF07727">
    <property type="entry name" value="RVT_2"/>
    <property type="match status" value="1"/>
</dbReference>
<dbReference type="AlphaFoldDB" id="A0A6L2NBM5"/>
<protein>
    <submittedName>
        <fullName evidence="3">Copia protein</fullName>
    </submittedName>
</protein>